<name>A0ABY7FTD0_MYAAR</name>
<evidence type="ECO:0000256" key="5">
    <source>
        <dbReference type="ARBA" id="ARBA00022777"/>
    </source>
</evidence>
<reference evidence="11" key="1">
    <citation type="submission" date="2022-11" db="EMBL/GenBank/DDBJ databases">
        <title>Centuries of genome instability and evolution in soft-shell clam transmissible cancer (bioRxiv).</title>
        <authorList>
            <person name="Hart S.F.M."/>
            <person name="Yonemitsu M.A."/>
            <person name="Giersch R.M."/>
            <person name="Beal B.F."/>
            <person name="Arriagada G."/>
            <person name="Davis B.W."/>
            <person name="Ostrander E.A."/>
            <person name="Goff S.P."/>
            <person name="Metzger M.J."/>
        </authorList>
    </citation>
    <scope>NUCLEOTIDE SEQUENCE</scope>
    <source>
        <strain evidence="11">MELC-2E11</strain>
        <tissue evidence="11">Siphon/mantle</tissue>
    </source>
</reference>
<evidence type="ECO:0000256" key="8">
    <source>
        <dbReference type="ARBA" id="ARBA00048679"/>
    </source>
</evidence>
<evidence type="ECO:0000256" key="9">
    <source>
        <dbReference type="SAM" id="MobiDB-lite"/>
    </source>
</evidence>
<evidence type="ECO:0000256" key="7">
    <source>
        <dbReference type="ARBA" id="ARBA00047899"/>
    </source>
</evidence>
<keyword evidence="2" id="KW-0723">Serine/threonine-protein kinase</keyword>
<evidence type="ECO:0000313" key="11">
    <source>
        <dbReference type="EMBL" id="WAR25260.1"/>
    </source>
</evidence>
<protein>
    <recommendedName>
        <fullName evidence="1">non-specific serine/threonine protein kinase</fullName>
        <ecNumber evidence="1">2.7.11.1</ecNumber>
    </recommendedName>
</protein>
<comment type="catalytic activity">
    <reaction evidence="7">
        <text>L-threonyl-[protein] + ATP = O-phospho-L-threonyl-[protein] + ADP + H(+)</text>
        <dbReference type="Rhea" id="RHEA:46608"/>
        <dbReference type="Rhea" id="RHEA-COMP:11060"/>
        <dbReference type="Rhea" id="RHEA-COMP:11605"/>
        <dbReference type="ChEBI" id="CHEBI:15378"/>
        <dbReference type="ChEBI" id="CHEBI:30013"/>
        <dbReference type="ChEBI" id="CHEBI:30616"/>
        <dbReference type="ChEBI" id="CHEBI:61977"/>
        <dbReference type="ChEBI" id="CHEBI:456216"/>
        <dbReference type="EC" id="2.7.11.1"/>
    </reaction>
</comment>
<keyword evidence="6" id="KW-0067">ATP-binding</keyword>
<feature type="non-terminal residue" evidence="11">
    <location>
        <position position="1"/>
    </location>
</feature>
<dbReference type="InterPro" id="IPR011009">
    <property type="entry name" value="Kinase-like_dom_sf"/>
</dbReference>
<evidence type="ECO:0000256" key="6">
    <source>
        <dbReference type="ARBA" id="ARBA00022840"/>
    </source>
</evidence>
<evidence type="ECO:0000313" key="12">
    <source>
        <dbReference type="Proteomes" id="UP001164746"/>
    </source>
</evidence>
<dbReference type="Gene3D" id="1.10.510.10">
    <property type="entry name" value="Transferase(Phosphotransferase) domain 1"/>
    <property type="match status" value="1"/>
</dbReference>
<organism evidence="11 12">
    <name type="scientific">Mya arenaria</name>
    <name type="common">Soft-shell clam</name>
    <dbReference type="NCBI Taxonomy" id="6604"/>
    <lineage>
        <taxon>Eukaryota</taxon>
        <taxon>Metazoa</taxon>
        <taxon>Spiralia</taxon>
        <taxon>Lophotrochozoa</taxon>
        <taxon>Mollusca</taxon>
        <taxon>Bivalvia</taxon>
        <taxon>Autobranchia</taxon>
        <taxon>Heteroconchia</taxon>
        <taxon>Euheterodonta</taxon>
        <taxon>Imparidentia</taxon>
        <taxon>Neoheterodontei</taxon>
        <taxon>Myida</taxon>
        <taxon>Myoidea</taxon>
        <taxon>Myidae</taxon>
        <taxon>Mya</taxon>
    </lineage>
</organism>
<dbReference type="EMBL" id="CP111025">
    <property type="protein sequence ID" value="WAR25260.1"/>
    <property type="molecule type" value="Genomic_DNA"/>
</dbReference>
<keyword evidence="3" id="KW-0808">Transferase</keyword>
<keyword evidence="12" id="KW-1185">Reference proteome</keyword>
<dbReference type="PANTHER" id="PTHR44899">
    <property type="entry name" value="CAMK FAMILY PROTEIN KINASE"/>
    <property type="match status" value="1"/>
</dbReference>
<dbReference type="Pfam" id="PF00069">
    <property type="entry name" value="Pkinase"/>
    <property type="match status" value="1"/>
</dbReference>
<proteinExistence type="predicted"/>
<evidence type="ECO:0000256" key="2">
    <source>
        <dbReference type="ARBA" id="ARBA00022527"/>
    </source>
</evidence>
<dbReference type="PROSITE" id="PS50011">
    <property type="entry name" value="PROTEIN_KINASE_DOM"/>
    <property type="match status" value="1"/>
</dbReference>
<evidence type="ECO:0000259" key="10">
    <source>
        <dbReference type="PROSITE" id="PS50011"/>
    </source>
</evidence>
<dbReference type="EC" id="2.7.11.1" evidence="1"/>
<dbReference type="PANTHER" id="PTHR44899:SF7">
    <property type="entry name" value="NIMA-RELATED KINASE"/>
    <property type="match status" value="1"/>
</dbReference>
<keyword evidence="5" id="KW-0418">Kinase</keyword>
<sequence>SDVWALGVIVYEMATLERPFDATLMHQLVFKIVHGDLPEMPKGYSDELPVVLKMILQRDPEKRPTASEVLQHGFFKGSKPPPLPPRPVPGAGASGFVQSRYRINRPMPGQAHKENHKAGPFDMDKIMNKFTSIRMEDAGTAAGAAAGGALGGDTPVKGLGYRSILNKQGDGGGRQSKSKFRKDVTIKPSPRRSTGVEESQMSDTVTSMSDVKIEGDWERTLTEVQNETASAAINVMQMIVRTMTGLYPNEKDERDKSIGNSDDPQAVMLRQIEHLQYYCTRVLGDDVALFGTVYDLISREKDEHKLEEQLISVLGPEKFGLCGVHLMFLKNFEYNLQKLHE</sequence>
<dbReference type="SUPFAM" id="SSF56112">
    <property type="entry name" value="Protein kinase-like (PK-like)"/>
    <property type="match status" value="1"/>
</dbReference>
<dbReference type="InterPro" id="IPR000719">
    <property type="entry name" value="Prot_kinase_dom"/>
</dbReference>
<feature type="domain" description="Protein kinase" evidence="10">
    <location>
        <begin position="1"/>
        <end position="75"/>
    </location>
</feature>
<gene>
    <name evidence="11" type="ORF">MAR_010964</name>
</gene>
<feature type="region of interest" description="Disordered" evidence="9">
    <location>
        <begin position="164"/>
        <end position="208"/>
    </location>
</feature>
<dbReference type="Proteomes" id="UP001164746">
    <property type="component" value="Chromosome 14"/>
</dbReference>
<keyword evidence="4" id="KW-0547">Nucleotide-binding</keyword>
<feature type="compositionally biased region" description="Polar residues" evidence="9">
    <location>
        <begin position="196"/>
        <end position="208"/>
    </location>
</feature>
<evidence type="ECO:0000256" key="3">
    <source>
        <dbReference type="ARBA" id="ARBA00022679"/>
    </source>
</evidence>
<comment type="catalytic activity">
    <reaction evidence="8">
        <text>L-seryl-[protein] + ATP = O-phospho-L-seryl-[protein] + ADP + H(+)</text>
        <dbReference type="Rhea" id="RHEA:17989"/>
        <dbReference type="Rhea" id="RHEA-COMP:9863"/>
        <dbReference type="Rhea" id="RHEA-COMP:11604"/>
        <dbReference type="ChEBI" id="CHEBI:15378"/>
        <dbReference type="ChEBI" id="CHEBI:29999"/>
        <dbReference type="ChEBI" id="CHEBI:30616"/>
        <dbReference type="ChEBI" id="CHEBI:83421"/>
        <dbReference type="ChEBI" id="CHEBI:456216"/>
        <dbReference type="EC" id="2.7.11.1"/>
    </reaction>
</comment>
<dbReference type="InterPro" id="IPR051131">
    <property type="entry name" value="NEK_Ser/Thr_kinase_NIMA"/>
</dbReference>
<evidence type="ECO:0000256" key="1">
    <source>
        <dbReference type="ARBA" id="ARBA00012513"/>
    </source>
</evidence>
<evidence type="ECO:0000256" key="4">
    <source>
        <dbReference type="ARBA" id="ARBA00022741"/>
    </source>
</evidence>
<accession>A0ABY7FTD0</accession>